<accession>A0A916VIB5</accession>
<proteinExistence type="predicted"/>
<evidence type="ECO:0000256" key="1">
    <source>
        <dbReference type="SAM" id="Phobius"/>
    </source>
</evidence>
<sequence>MAMMVDNLWVKILWVVVYGITCYYTFTGQMMPAMYWMAGGMLAQSVVDLVYYFMPHHSMKMNEKSM</sequence>
<dbReference type="RefSeq" id="WP_371870186.1">
    <property type="nucleotide sequence ID" value="NZ_BMAY01000006.1"/>
</dbReference>
<keyword evidence="1" id="KW-1133">Transmembrane helix</keyword>
<comment type="caution">
    <text evidence="2">The sequence shown here is derived from an EMBL/GenBank/DDBJ whole genome shotgun (WGS) entry which is preliminary data.</text>
</comment>
<dbReference type="AlphaFoldDB" id="A0A916VIB5"/>
<evidence type="ECO:0000313" key="2">
    <source>
        <dbReference type="EMBL" id="GFZ27118.1"/>
    </source>
</evidence>
<keyword evidence="1" id="KW-0812">Transmembrane</keyword>
<organism evidence="2 3">
    <name type="scientific">Lactobacillus corticis</name>
    <dbReference type="NCBI Taxonomy" id="2201249"/>
    <lineage>
        <taxon>Bacteria</taxon>
        <taxon>Bacillati</taxon>
        <taxon>Bacillota</taxon>
        <taxon>Bacilli</taxon>
        <taxon>Lactobacillales</taxon>
        <taxon>Lactobacillaceae</taxon>
        <taxon>Lactobacillus</taxon>
    </lineage>
</organism>
<protein>
    <submittedName>
        <fullName evidence="2">Uncharacterized protein</fullName>
    </submittedName>
</protein>
<feature type="transmembrane region" description="Helical" evidence="1">
    <location>
        <begin position="7"/>
        <end position="27"/>
    </location>
</feature>
<dbReference type="EMBL" id="BMAY01000006">
    <property type="protein sequence ID" value="GFZ27118.1"/>
    <property type="molecule type" value="Genomic_DNA"/>
</dbReference>
<feature type="transmembrane region" description="Helical" evidence="1">
    <location>
        <begin position="33"/>
        <end position="54"/>
    </location>
</feature>
<keyword evidence="1" id="KW-0472">Membrane</keyword>
<name>A0A916VIB5_9LACO</name>
<dbReference type="Proteomes" id="UP000677218">
    <property type="component" value="Unassembled WGS sequence"/>
</dbReference>
<evidence type="ECO:0000313" key="3">
    <source>
        <dbReference type="Proteomes" id="UP000677218"/>
    </source>
</evidence>
<keyword evidence="3" id="KW-1185">Reference proteome</keyword>
<gene>
    <name evidence="2" type="ORF">LCB40_09980</name>
</gene>
<reference evidence="2" key="1">
    <citation type="submission" date="2020-08" db="EMBL/GenBank/DDBJ databases">
        <title>Taxonomic study for Lactobacillus species isolated from hardwood bark.</title>
        <authorList>
            <person name="Tohno M."/>
            <person name="Tanizawa Y."/>
        </authorList>
    </citation>
    <scope>NUCLEOTIDE SEQUENCE</scope>
    <source>
        <strain evidence="2">B40</strain>
    </source>
</reference>